<sequence length="718" mass="73978">MSNDDRREWEPYGTERGDGGQTQEPYGSGRGDGGHPGYPAQPPAGSGPEGLEPVNFAPQQYPYDPNAGYDPNAAYDPNTGYGAGGYDPNAYGSGAYPAANPGPDPNGYGQGTGAGTYDGSGGYGTGYAPDAGAYPQGAYTPGTYDPTGYTSGGYDANAYDPNPYDPNAYNPNAYDPAAPSGEAYPQQGNRGGYPDAPQGRPEPQQPTAYYEQPPAAPAPPTPPVVPASRPGSAASLPAAGTDPASIGVAAGSTPVRPSRSRSAGAKGDSTASAPPAARAEAGSTGDGRVPPPRTRRPGPGRPGRPGYGSDEFAFVDDESEQAEDVIDWLSFAETRSERRDEKRRAIRTRLIALVVVIAVALLGVGGWFAWDTWLRDEKKVAAPGKNGGVLVQLRGKDGRASANALLTVDPAKNTASMVSVSSVTIVNSDNSSFPLGQLMADEGPGASRDALSDLLGVKLDGSWVVSEPVLQGLVDLAGGIQLNADVEIKGQDGKVLVGQGRNPANGVAALAFATYKQPGESPTVTGDRFGRVLQGLLTAFPTQPDAVLTLLANMANLPDPSLPDDKLSTLLANLAKATQAKLLQVRALPVSPEGILDINAAVPIVRELLGGTVRQGRVEAGPARVMVEDASGKNGAQEDAHAKLLNAGVTYVPGGASGKRAQPTSVVQYSNDARKVDAEQAALTLHLPPTSVKKATGEMLADVVVTLGQDYAFEAPKS</sequence>
<feature type="compositionally biased region" description="Low complexity" evidence="2">
    <location>
        <begin position="201"/>
        <end position="213"/>
    </location>
</feature>
<dbReference type="PANTHER" id="PTHR33392">
    <property type="entry name" value="POLYISOPRENYL-TEICHOIC ACID--PEPTIDOGLYCAN TEICHOIC ACID TRANSFERASE TAGU"/>
    <property type="match status" value="1"/>
</dbReference>
<dbReference type="Gene3D" id="3.40.630.190">
    <property type="entry name" value="LCP protein"/>
    <property type="match status" value="1"/>
</dbReference>
<keyword evidence="3" id="KW-0812">Transmembrane</keyword>
<feature type="compositionally biased region" description="Low complexity" evidence="2">
    <location>
        <begin position="139"/>
        <end position="179"/>
    </location>
</feature>
<dbReference type="Proteomes" id="UP000286931">
    <property type="component" value="Unassembled WGS sequence"/>
</dbReference>
<feature type="compositionally biased region" description="Basic and acidic residues" evidence="2">
    <location>
        <begin position="1"/>
        <end position="18"/>
    </location>
</feature>
<keyword evidence="7" id="KW-1185">Reference proteome</keyword>
<dbReference type="Pfam" id="PF03816">
    <property type="entry name" value="LytR_cpsA_psr"/>
    <property type="match status" value="1"/>
</dbReference>
<gene>
    <name evidence="6" type="ORF">EHYA_04184</name>
</gene>
<dbReference type="InterPro" id="IPR004474">
    <property type="entry name" value="LytR_CpsA_psr"/>
</dbReference>
<keyword evidence="3" id="KW-0472">Membrane</keyword>
<comment type="caution">
    <text evidence="6">The sequence shown here is derived from an EMBL/GenBank/DDBJ whole genome shotgun (WGS) entry which is preliminary data.</text>
</comment>
<reference evidence="6 7" key="1">
    <citation type="submission" date="2018-12" db="EMBL/GenBank/DDBJ databases">
        <title>Draft genome sequence of Embleya hyalina NBRC 13850T.</title>
        <authorList>
            <person name="Komaki H."/>
            <person name="Hosoyama A."/>
            <person name="Kimura A."/>
            <person name="Ichikawa N."/>
            <person name="Tamura T."/>
        </authorList>
    </citation>
    <scope>NUCLEOTIDE SEQUENCE [LARGE SCALE GENOMIC DNA]</scope>
    <source>
        <strain evidence="6 7">NBRC 13850</strain>
    </source>
</reference>
<dbReference type="EMBL" id="BIFH01000020">
    <property type="protein sequence ID" value="GCD96497.1"/>
    <property type="molecule type" value="Genomic_DNA"/>
</dbReference>
<evidence type="ECO:0000313" key="6">
    <source>
        <dbReference type="EMBL" id="GCD96497.1"/>
    </source>
</evidence>
<feature type="transmembrane region" description="Helical" evidence="3">
    <location>
        <begin position="350"/>
        <end position="370"/>
    </location>
</feature>
<dbReference type="InterPro" id="IPR027381">
    <property type="entry name" value="LytR/CpsA/Psr_C"/>
</dbReference>
<dbReference type="PANTHER" id="PTHR33392:SF6">
    <property type="entry name" value="POLYISOPRENYL-TEICHOIC ACID--PEPTIDOGLYCAN TEICHOIC ACID TRANSFERASE TAGU"/>
    <property type="match status" value="1"/>
</dbReference>
<evidence type="ECO:0000313" key="7">
    <source>
        <dbReference type="Proteomes" id="UP000286931"/>
    </source>
</evidence>
<comment type="similarity">
    <text evidence="1">Belongs to the LytR/CpsA/Psr (LCP) family.</text>
</comment>
<evidence type="ECO:0000259" key="5">
    <source>
        <dbReference type="Pfam" id="PF13399"/>
    </source>
</evidence>
<feature type="region of interest" description="Disordered" evidence="2">
    <location>
        <begin position="1"/>
        <end position="311"/>
    </location>
</feature>
<protein>
    <submittedName>
        <fullName evidence="6">Membrane protein</fullName>
    </submittedName>
</protein>
<dbReference type="InterPro" id="IPR050922">
    <property type="entry name" value="LytR/CpsA/Psr_CW_biosynth"/>
</dbReference>
<accession>A0A401YPJ2</accession>
<evidence type="ECO:0000256" key="2">
    <source>
        <dbReference type="SAM" id="MobiDB-lite"/>
    </source>
</evidence>
<dbReference type="AlphaFoldDB" id="A0A401YPJ2"/>
<organism evidence="6 7">
    <name type="scientific">Embleya hyalina</name>
    <dbReference type="NCBI Taxonomy" id="516124"/>
    <lineage>
        <taxon>Bacteria</taxon>
        <taxon>Bacillati</taxon>
        <taxon>Actinomycetota</taxon>
        <taxon>Actinomycetes</taxon>
        <taxon>Kitasatosporales</taxon>
        <taxon>Streptomycetaceae</taxon>
        <taxon>Embleya</taxon>
    </lineage>
</organism>
<dbReference type="RefSeq" id="WP_126638527.1">
    <property type="nucleotide sequence ID" value="NZ_BIFH01000020.1"/>
</dbReference>
<dbReference type="OrthoDB" id="4349935at2"/>
<feature type="compositionally biased region" description="Low complexity" evidence="2">
    <location>
        <begin position="271"/>
        <end position="281"/>
    </location>
</feature>
<feature type="domain" description="Cell envelope-related transcriptional attenuator" evidence="4">
    <location>
        <begin position="402"/>
        <end position="517"/>
    </location>
</feature>
<evidence type="ECO:0000256" key="1">
    <source>
        <dbReference type="ARBA" id="ARBA00006068"/>
    </source>
</evidence>
<name>A0A401YPJ2_9ACTN</name>
<keyword evidence="3" id="KW-1133">Transmembrane helix</keyword>
<dbReference type="Pfam" id="PF13399">
    <property type="entry name" value="LytR_C"/>
    <property type="match status" value="1"/>
</dbReference>
<feature type="domain" description="LytR/CpsA/Psr regulator C-terminal" evidence="5">
    <location>
        <begin position="624"/>
        <end position="711"/>
    </location>
</feature>
<evidence type="ECO:0000256" key="3">
    <source>
        <dbReference type="SAM" id="Phobius"/>
    </source>
</evidence>
<evidence type="ECO:0000259" key="4">
    <source>
        <dbReference type="Pfam" id="PF03816"/>
    </source>
</evidence>
<proteinExistence type="inferred from homology"/>
<feature type="compositionally biased region" description="Gly residues" evidence="2">
    <location>
        <begin position="108"/>
        <end position="125"/>
    </location>
</feature>
<feature type="compositionally biased region" description="Pro residues" evidence="2">
    <location>
        <begin position="214"/>
        <end position="225"/>
    </location>
</feature>